<proteinExistence type="inferred from homology"/>
<feature type="domain" description="Flagellar basal body rod protein N-terminal" evidence="7">
    <location>
        <begin position="7"/>
        <end position="37"/>
    </location>
</feature>
<protein>
    <recommendedName>
        <fullName evidence="4">Flagellar hook-associated protein 1</fullName>
    </recommendedName>
</protein>
<dbReference type="NCBIfam" id="TIGR02492">
    <property type="entry name" value="flgK_ends"/>
    <property type="match status" value="1"/>
</dbReference>
<dbReference type="GO" id="GO:0009425">
    <property type="term" value="C:bacterial-type flagellum basal body"/>
    <property type="evidence" value="ECO:0007669"/>
    <property type="project" value="UniProtKB-SubCell"/>
</dbReference>
<dbReference type="GO" id="GO:0005576">
    <property type="term" value="C:extracellular region"/>
    <property type="evidence" value="ECO:0007669"/>
    <property type="project" value="UniProtKB-SubCell"/>
</dbReference>
<keyword evidence="10" id="KW-0282">Flagellum</keyword>
<evidence type="ECO:0000313" key="10">
    <source>
        <dbReference type="EMBL" id="RIY01885.1"/>
    </source>
</evidence>
<keyword evidence="6" id="KW-0975">Bacterial flagellum</keyword>
<dbReference type="Proteomes" id="UP000265750">
    <property type="component" value="Unassembled WGS sequence"/>
</dbReference>
<dbReference type="GO" id="GO:0005198">
    <property type="term" value="F:structural molecule activity"/>
    <property type="evidence" value="ECO:0007669"/>
    <property type="project" value="InterPro"/>
</dbReference>
<dbReference type="RefSeq" id="WP_119539022.1">
    <property type="nucleotide sequence ID" value="NZ_QYRN01000003.1"/>
</dbReference>
<organism evidence="10 11">
    <name type="scientific">Aureimonas flava</name>
    <dbReference type="NCBI Taxonomy" id="2320271"/>
    <lineage>
        <taxon>Bacteria</taxon>
        <taxon>Pseudomonadati</taxon>
        <taxon>Pseudomonadota</taxon>
        <taxon>Alphaproteobacteria</taxon>
        <taxon>Hyphomicrobiales</taxon>
        <taxon>Aurantimonadaceae</taxon>
        <taxon>Aureimonas</taxon>
    </lineage>
</organism>
<gene>
    <name evidence="10" type="primary">flgK</name>
    <name evidence="10" type="ORF">D3218_06040</name>
</gene>
<evidence type="ECO:0000256" key="5">
    <source>
        <dbReference type="ARBA" id="ARBA00022525"/>
    </source>
</evidence>
<evidence type="ECO:0000256" key="2">
    <source>
        <dbReference type="ARBA" id="ARBA00004613"/>
    </source>
</evidence>
<dbReference type="GO" id="GO:0044780">
    <property type="term" value="P:bacterial-type flagellum assembly"/>
    <property type="evidence" value="ECO:0007669"/>
    <property type="project" value="InterPro"/>
</dbReference>
<dbReference type="InterPro" id="IPR002371">
    <property type="entry name" value="FlgK"/>
</dbReference>
<evidence type="ECO:0000259" key="9">
    <source>
        <dbReference type="Pfam" id="PF22638"/>
    </source>
</evidence>
<keyword evidence="5" id="KW-0964">Secreted</keyword>
<evidence type="ECO:0000313" key="11">
    <source>
        <dbReference type="Proteomes" id="UP000265750"/>
    </source>
</evidence>
<dbReference type="OrthoDB" id="7181295at2"/>
<comment type="subcellular location">
    <subcellularLocation>
        <location evidence="1">Bacterial flagellum basal body</location>
    </subcellularLocation>
    <subcellularLocation>
        <location evidence="2">Secreted</location>
    </subcellularLocation>
</comment>
<evidence type="ECO:0000256" key="3">
    <source>
        <dbReference type="ARBA" id="ARBA00009677"/>
    </source>
</evidence>
<evidence type="ECO:0000256" key="4">
    <source>
        <dbReference type="ARBA" id="ARBA00016244"/>
    </source>
</evidence>
<dbReference type="Pfam" id="PF22638">
    <property type="entry name" value="FlgK_D1"/>
    <property type="match status" value="1"/>
</dbReference>
<dbReference type="Pfam" id="PF00460">
    <property type="entry name" value="Flg_bb_rod"/>
    <property type="match status" value="1"/>
</dbReference>
<dbReference type="PANTHER" id="PTHR30033:SF1">
    <property type="entry name" value="FLAGELLAR HOOK-ASSOCIATED PROTEIN 1"/>
    <property type="match status" value="1"/>
</dbReference>
<feature type="domain" description="Flagellar hook-associated protein FlgK helical" evidence="9">
    <location>
        <begin position="86"/>
        <end position="312"/>
    </location>
</feature>
<evidence type="ECO:0000256" key="1">
    <source>
        <dbReference type="ARBA" id="ARBA00004117"/>
    </source>
</evidence>
<evidence type="ECO:0000256" key="6">
    <source>
        <dbReference type="ARBA" id="ARBA00023143"/>
    </source>
</evidence>
<evidence type="ECO:0000259" key="8">
    <source>
        <dbReference type="Pfam" id="PF06429"/>
    </source>
</evidence>
<keyword evidence="11" id="KW-1185">Reference proteome</keyword>
<keyword evidence="10" id="KW-0966">Cell projection</keyword>
<comment type="caution">
    <text evidence="10">The sequence shown here is derived from an EMBL/GenBank/DDBJ whole genome shotgun (WGS) entry which is preliminary data.</text>
</comment>
<name>A0A3A1WMZ1_9HYPH</name>
<dbReference type="EMBL" id="QYRN01000003">
    <property type="protein sequence ID" value="RIY01885.1"/>
    <property type="molecule type" value="Genomic_DNA"/>
</dbReference>
<dbReference type="SUPFAM" id="SSF64518">
    <property type="entry name" value="Phase 1 flagellin"/>
    <property type="match status" value="1"/>
</dbReference>
<dbReference type="Pfam" id="PF06429">
    <property type="entry name" value="Flg_bbr_C"/>
    <property type="match status" value="1"/>
</dbReference>
<dbReference type="AlphaFoldDB" id="A0A3A1WMZ1"/>
<comment type="similarity">
    <text evidence="3">Belongs to the flagella basal body rod proteins family.</text>
</comment>
<dbReference type="InterPro" id="IPR010930">
    <property type="entry name" value="Flg_bb/hook_C_dom"/>
</dbReference>
<reference evidence="11" key="1">
    <citation type="submission" date="2018-09" db="EMBL/GenBank/DDBJ databases">
        <authorList>
            <person name="Tuo L."/>
        </authorList>
    </citation>
    <scope>NUCLEOTIDE SEQUENCE [LARGE SCALE GENOMIC DNA]</scope>
    <source>
        <strain evidence="11">M2BS4Y-1</strain>
    </source>
</reference>
<dbReference type="InterPro" id="IPR001444">
    <property type="entry name" value="Flag_bb_rod_N"/>
</dbReference>
<dbReference type="PANTHER" id="PTHR30033">
    <property type="entry name" value="FLAGELLAR HOOK-ASSOCIATED PROTEIN 1"/>
    <property type="match status" value="1"/>
</dbReference>
<dbReference type="InterPro" id="IPR053927">
    <property type="entry name" value="FlgK_helical"/>
</dbReference>
<feature type="domain" description="Flagellar basal-body/hook protein C-terminal" evidence="8">
    <location>
        <begin position="558"/>
        <end position="594"/>
    </location>
</feature>
<keyword evidence="10" id="KW-0969">Cilium</keyword>
<sequence>MSLSAALNTAKSSLAASQLQTQVVSSNIANVNTAGATRKIANVVSGSAGTVTVTSISQASNSVLFRNMLDATSKLQVSVAHSDAYSRLNEILGDTDSTESPQAKIAALNDALSTLANTPGNYDLARSAVQSAQDLVTTIRSSADTVATLRRDADTKLATAASDMNRILGELESVNRQIVSGTAKGNDVTDQTDQRDRLVTELSQYVGVNANIRAGNDMVLYTDSGVTLLETNARTVSFQPTSSLVPGEEGNALYIDGVAVTGANSYMPVKSGMVVGLTDVRDKIANTYGAQLDELARGLISAFSEFDPTGSGVAKTGIFTSTQDLSTTTGPVAVGSLTDTTAFSGSMDVSFTVTYEGTAYQASGTLTADDLATPDAFAQCLQTLVAEAKTTGGTALGAGRISVASDGTALSMTATGIGDSIGFSVSGLSANLAAAGVAAGTGTPAAEPVYAGLSATLSLASGLTTTPTMIRDGVSYDFNPGSPTKLAGYSDRIVALTSAMEATRSFSTASGANPLTSLAGYASSSVGWVQEQRSAAATSVTSMSTLVTKTSETLSSETGINLDVELTRLIELERSYQASAKIISTVDQMLSQLLESF</sequence>
<dbReference type="GO" id="GO:0009424">
    <property type="term" value="C:bacterial-type flagellum hook"/>
    <property type="evidence" value="ECO:0007669"/>
    <property type="project" value="InterPro"/>
</dbReference>
<evidence type="ECO:0000259" key="7">
    <source>
        <dbReference type="Pfam" id="PF00460"/>
    </source>
</evidence>
<accession>A0A3A1WMZ1</accession>